<dbReference type="EMBL" id="BT145233">
    <property type="protein sequence ID" value="AFK45027.1"/>
    <property type="molecule type" value="mRNA"/>
</dbReference>
<dbReference type="AlphaFoldDB" id="I3SXN5"/>
<name>I3SXN5_LOTJA</name>
<protein>
    <submittedName>
        <fullName evidence="2">Uncharacterized protein</fullName>
    </submittedName>
</protein>
<reference evidence="2" key="1">
    <citation type="submission" date="2012-05" db="EMBL/GenBank/DDBJ databases">
        <authorList>
            <person name="Krishnakumar V."/>
            <person name="Cheung F."/>
            <person name="Xiao Y."/>
            <person name="Chan A."/>
            <person name="Moskal W.A."/>
            <person name="Town C.D."/>
        </authorList>
    </citation>
    <scope>NUCLEOTIDE SEQUENCE</scope>
</reference>
<accession>I3SXN5</accession>
<proteinExistence type="evidence at transcript level"/>
<evidence type="ECO:0000256" key="1">
    <source>
        <dbReference type="SAM" id="MobiDB-lite"/>
    </source>
</evidence>
<evidence type="ECO:0000313" key="2">
    <source>
        <dbReference type="EMBL" id="AFK45027.1"/>
    </source>
</evidence>
<feature type="region of interest" description="Disordered" evidence="1">
    <location>
        <begin position="26"/>
        <end position="68"/>
    </location>
</feature>
<sequence length="68" mass="7531">MVVDSTPTRSSKSHCNQLPIIQNTSLASCKPLGSRGENKGQPASRNKHPVETTYSSEKFPTRPRLQCF</sequence>
<organism evidence="2">
    <name type="scientific">Lotus japonicus</name>
    <name type="common">Lotus corniculatus var. japonicus</name>
    <dbReference type="NCBI Taxonomy" id="34305"/>
    <lineage>
        <taxon>Eukaryota</taxon>
        <taxon>Viridiplantae</taxon>
        <taxon>Streptophyta</taxon>
        <taxon>Embryophyta</taxon>
        <taxon>Tracheophyta</taxon>
        <taxon>Spermatophyta</taxon>
        <taxon>Magnoliopsida</taxon>
        <taxon>eudicotyledons</taxon>
        <taxon>Gunneridae</taxon>
        <taxon>Pentapetalae</taxon>
        <taxon>rosids</taxon>
        <taxon>fabids</taxon>
        <taxon>Fabales</taxon>
        <taxon>Fabaceae</taxon>
        <taxon>Papilionoideae</taxon>
        <taxon>50 kb inversion clade</taxon>
        <taxon>NPAAA clade</taxon>
        <taxon>Hologalegina</taxon>
        <taxon>robinioid clade</taxon>
        <taxon>Loteae</taxon>
        <taxon>Lotus</taxon>
    </lineage>
</organism>